<name>A0A0L6JML6_9FIRM</name>
<keyword evidence="2 5" id="KW-0812">Transmembrane</keyword>
<accession>A0A0L6JML6</accession>
<dbReference type="EMBL" id="LGTC01000001">
    <property type="protein sequence ID" value="KNY27003.1"/>
    <property type="molecule type" value="Genomic_DNA"/>
</dbReference>
<dbReference type="PANTHER" id="PTHR31746">
    <property type="entry name" value="TRANSMEMBRANE PROTEIN 229 FAMILY MEMBER"/>
    <property type="match status" value="1"/>
</dbReference>
<proteinExistence type="predicted"/>
<keyword evidence="4 5" id="KW-0472">Membrane</keyword>
<evidence type="ECO:0000256" key="2">
    <source>
        <dbReference type="ARBA" id="ARBA00022692"/>
    </source>
</evidence>
<dbReference type="InterPro" id="IPR010540">
    <property type="entry name" value="CmpB_TMEM229"/>
</dbReference>
<evidence type="ECO:0008006" key="8">
    <source>
        <dbReference type="Google" id="ProtNLM"/>
    </source>
</evidence>
<sequence length="136" mass="16127">MIKRYIIYGLIGWNTEVIWTGMHSLMVGDLRLSGFTNLWMFFIYGLAVFLEPIHDIISRWRWITRGIIWVLVIWGIEYATGFILENIINLKPWLYSGPYAVDGLIRLDYAPWWFAAGLIFEKIHRTLDVYILDNRV</sequence>
<feature type="transmembrane region" description="Helical" evidence="5">
    <location>
        <begin position="62"/>
        <end position="84"/>
    </location>
</feature>
<keyword evidence="3 5" id="KW-1133">Transmembrane helix</keyword>
<dbReference type="RefSeq" id="WP_036947379.1">
    <property type="nucleotide sequence ID" value="NZ_LGTC01000001.1"/>
</dbReference>
<dbReference type="STRING" id="398512.Bccel_2268"/>
<dbReference type="PANTHER" id="PTHR31746:SF2">
    <property type="entry name" value="TRANSMEMBRANE PROTEIN 229A"/>
    <property type="match status" value="1"/>
</dbReference>
<gene>
    <name evidence="6" type="ORF">Bccel_2268</name>
</gene>
<feature type="transmembrane region" description="Helical" evidence="5">
    <location>
        <begin position="7"/>
        <end position="26"/>
    </location>
</feature>
<dbReference type="AlphaFoldDB" id="A0A0L6JML6"/>
<comment type="caution">
    <text evidence="6">The sequence shown here is derived from an EMBL/GenBank/DDBJ whole genome shotgun (WGS) entry which is preliminary data.</text>
</comment>
<dbReference type="Pfam" id="PF06541">
    <property type="entry name" value="ABC_trans_CmpB"/>
    <property type="match status" value="1"/>
</dbReference>
<evidence type="ECO:0000256" key="4">
    <source>
        <dbReference type="ARBA" id="ARBA00023136"/>
    </source>
</evidence>
<keyword evidence="7" id="KW-1185">Reference proteome</keyword>
<dbReference type="OrthoDB" id="5523261at2"/>
<feature type="transmembrane region" description="Helical" evidence="5">
    <location>
        <begin position="32"/>
        <end position="50"/>
    </location>
</feature>
<evidence type="ECO:0000256" key="1">
    <source>
        <dbReference type="ARBA" id="ARBA00004141"/>
    </source>
</evidence>
<evidence type="ECO:0000256" key="3">
    <source>
        <dbReference type="ARBA" id="ARBA00022989"/>
    </source>
</evidence>
<dbReference type="Proteomes" id="UP000036923">
    <property type="component" value="Unassembled WGS sequence"/>
</dbReference>
<evidence type="ECO:0000313" key="7">
    <source>
        <dbReference type="Proteomes" id="UP000036923"/>
    </source>
</evidence>
<evidence type="ECO:0000313" key="6">
    <source>
        <dbReference type="EMBL" id="KNY27003.1"/>
    </source>
</evidence>
<organism evidence="6 7">
    <name type="scientific">Pseudobacteroides cellulosolvens ATCC 35603 = DSM 2933</name>
    <dbReference type="NCBI Taxonomy" id="398512"/>
    <lineage>
        <taxon>Bacteria</taxon>
        <taxon>Bacillati</taxon>
        <taxon>Bacillota</taxon>
        <taxon>Clostridia</taxon>
        <taxon>Eubacteriales</taxon>
        <taxon>Oscillospiraceae</taxon>
        <taxon>Pseudobacteroides</taxon>
    </lineage>
</organism>
<dbReference type="GO" id="GO:0016020">
    <property type="term" value="C:membrane"/>
    <property type="evidence" value="ECO:0007669"/>
    <property type="project" value="UniProtKB-SubCell"/>
</dbReference>
<protein>
    <recommendedName>
        <fullName evidence="8">ABC-transporter type IV</fullName>
    </recommendedName>
</protein>
<evidence type="ECO:0000256" key="5">
    <source>
        <dbReference type="SAM" id="Phobius"/>
    </source>
</evidence>
<reference evidence="7" key="1">
    <citation type="submission" date="2015-07" db="EMBL/GenBank/DDBJ databases">
        <title>Near-Complete Genome Sequence of the Cellulolytic Bacterium Bacteroides (Pseudobacteroides) cellulosolvens ATCC 35603.</title>
        <authorList>
            <person name="Dassa B."/>
            <person name="Utturkar S.M."/>
            <person name="Klingeman D.M."/>
            <person name="Hurt R.A."/>
            <person name="Keller M."/>
            <person name="Xu J."/>
            <person name="Reddy Y.H.K."/>
            <person name="Borovok I."/>
            <person name="Grinberg I.R."/>
            <person name="Lamed R."/>
            <person name="Zhivin O."/>
            <person name="Bayer E.A."/>
            <person name="Brown S.D."/>
        </authorList>
    </citation>
    <scope>NUCLEOTIDE SEQUENCE [LARGE SCALE GENOMIC DNA]</scope>
    <source>
        <strain evidence="7">DSM 2933</strain>
    </source>
</reference>
<dbReference type="eggNOG" id="COG4905">
    <property type="taxonomic scope" value="Bacteria"/>
</dbReference>
<comment type="subcellular location">
    <subcellularLocation>
        <location evidence="1">Membrane</location>
        <topology evidence="1">Multi-pass membrane protein</topology>
    </subcellularLocation>
</comment>